<gene>
    <name evidence="2" type="ORF">UFOPK2579_02403</name>
</gene>
<dbReference type="AlphaFoldDB" id="A0A6J6RZ59"/>
<feature type="region of interest" description="Disordered" evidence="1">
    <location>
        <begin position="157"/>
        <end position="176"/>
    </location>
</feature>
<organism evidence="2">
    <name type="scientific">freshwater metagenome</name>
    <dbReference type="NCBI Taxonomy" id="449393"/>
    <lineage>
        <taxon>unclassified sequences</taxon>
        <taxon>metagenomes</taxon>
        <taxon>ecological metagenomes</taxon>
    </lineage>
</organism>
<protein>
    <submittedName>
        <fullName evidence="2">Unannotated protein</fullName>
    </submittedName>
</protein>
<proteinExistence type="predicted"/>
<sequence length="244" mass="25797">MQRPLDGVLRGLVAQHRHRGVDVGATTRLHRHVEELSGDHLRAALVEDLEGRPDLLPRQTAAAQELVGPAEQQVAEQDGRGGAVLRGVAAPPVAPVLGGEAAVGGRAAAPGVAGIHQVVVDQGAGVQQLERGTGPDQGRHVRGCRVDREVAPVAERRPETLAAGHESAGLGEQPRRVGTQRLEPECLAVQEGLELGLHLVAEVRTVPARGLRRRHPAESSGVWWCHRRRSPGRGHDAGIGVVPP</sequence>
<evidence type="ECO:0000313" key="2">
    <source>
        <dbReference type="EMBL" id="CAB4727934.1"/>
    </source>
</evidence>
<accession>A0A6J6RZ59</accession>
<dbReference type="EMBL" id="CAEZXR010000353">
    <property type="protein sequence ID" value="CAB4727934.1"/>
    <property type="molecule type" value="Genomic_DNA"/>
</dbReference>
<evidence type="ECO:0000256" key="1">
    <source>
        <dbReference type="SAM" id="MobiDB-lite"/>
    </source>
</evidence>
<name>A0A6J6RZ59_9ZZZZ</name>
<reference evidence="2" key="1">
    <citation type="submission" date="2020-05" db="EMBL/GenBank/DDBJ databases">
        <authorList>
            <person name="Chiriac C."/>
            <person name="Salcher M."/>
            <person name="Ghai R."/>
            <person name="Kavagutti S V."/>
        </authorList>
    </citation>
    <scope>NUCLEOTIDE SEQUENCE</scope>
</reference>